<evidence type="ECO:0000256" key="7">
    <source>
        <dbReference type="RuleBase" id="RU000488"/>
    </source>
</evidence>
<evidence type="ECO:0000256" key="1">
    <source>
        <dbReference type="ARBA" id="ARBA00004141"/>
    </source>
</evidence>
<feature type="chain" id="PRO_5030705839" description="Mitochondrial carrier protein" evidence="9">
    <location>
        <begin position="31"/>
        <end position="447"/>
    </location>
</feature>
<feature type="repeat" description="Solcar" evidence="6">
    <location>
        <begin position="120"/>
        <end position="202"/>
    </location>
</feature>
<accession>A0A7S3QJC6</accession>
<name>A0A7S3QJC6_9STRA</name>
<dbReference type="InterPro" id="IPR002067">
    <property type="entry name" value="MCP"/>
</dbReference>
<evidence type="ECO:0000313" key="10">
    <source>
        <dbReference type="EMBL" id="CAE0479355.1"/>
    </source>
</evidence>
<feature type="signal peptide" evidence="9">
    <location>
        <begin position="1"/>
        <end position="30"/>
    </location>
</feature>
<organism evidence="10">
    <name type="scientific">Chaetoceros debilis</name>
    <dbReference type="NCBI Taxonomy" id="122233"/>
    <lineage>
        <taxon>Eukaryota</taxon>
        <taxon>Sar</taxon>
        <taxon>Stramenopiles</taxon>
        <taxon>Ochrophyta</taxon>
        <taxon>Bacillariophyta</taxon>
        <taxon>Coscinodiscophyceae</taxon>
        <taxon>Chaetocerotophycidae</taxon>
        <taxon>Chaetocerotales</taxon>
        <taxon>Chaetocerotaceae</taxon>
        <taxon>Chaetoceros</taxon>
    </lineage>
</organism>
<evidence type="ECO:0000256" key="2">
    <source>
        <dbReference type="ARBA" id="ARBA00022448"/>
    </source>
</evidence>
<keyword evidence="3 6" id="KW-0812">Transmembrane</keyword>
<dbReference type="InterPro" id="IPR018108">
    <property type="entry name" value="MCP_transmembrane"/>
</dbReference>
<protein>
    <recommendedName>
        <fullName evidence="11">Mitochondrial carrier protein</fullName>
    </recommendedName>
</protein>
<reference evidence="10" key="1">
    <citation type="submission" date="2021-01" db="EMBL/GenBank/DDBJ databases">
        <authorList>
            <person name="Corre E."/>
            <person name="Pelletier E."/>
            <person name="Niang G."/>
            <person name="Scheremetjew M."/>
            <person name="Finn R."/>
            <person name="Kale V."/>
            <person name="Holt S."/>
            <person name="Cochrane G."/>
            <person name="Meng A."/>
            <person name="Brown T."/>
            <person name="Cohen L."/>
        </authorList>
    </citation>
    <scope>NUCLEOTIDE SEQUENCE</scope>
    <source>
        <strain evidence="10">MM31A-1</strain>
    </source>
</reference>
<dbReference type="GO" id="GO:0016020">
    <property type="term" value="C:membrane"/>
    <property type="evidence" value="ECO:0007669"/>
    <property type="project" value="UniProtKB-SubCell"/>
</dbReference>
<dbReference type="Gene3D" id="1.50.40.10">
    <property type="entry name" value="Mitochondrial carrier domain"/>
    <property type="match status" value="2"/>
</dbReference>
<evidence type="ECO:0000256" key="8">
    <source>
        <dbReference type="SAM" id="MobiDB-lite"/>
    </source>
</evidence>
<evidence type="ECO:0000256" key="9">
    <source>
        <dbReference type="SAM" id="SignalP"/>
    </source>
</evidence>
<feature type="repeat" description="Solcar" evidence="6">
    <location>
        <begin position="223"/>
        <end position="305"/>
    </location>
</feature>
<dbReference type="GO" id="GO:0055085">
    <property type="term" value="P:transmembrane transport"/>
    <property type="evidence" value="ECO:0007669"/>
    <property type="project" value="InterPro"/>
</dbReference>
<evidence type="ECO:0000256" key="3">
    <source>
        <dbReference type="ARBA" id="ARBA00022692"/>
    </source>
</evidence>
<dbReference type="AlphaFoldDB" id="A0A7S3QJC6"/>
<proteinExistence type="inferred from homology"/>
<keyword evidence="4" id="KW-0677">Repeat</keyword>
<dbReference type="PANTHER" id="PTHR24089">
    <property type="entry name" value="SOLUTE CARRIER FAMILY 25"/>
    <property type="match status" value="1"/>
</dbReference>
<evidence type="ECO:0000256" key="5">
    <source>
        <dbReference type="ARBA" id="ARBA00023136"/>
    </source>
</evidence>
<evidence type="ECO:0008006" key="11">
    <source>
        <dbReference type="Google" id="ProtNLM"/>
    </source>
</evidence>
<feature type="region of interest" description="Disordered" evidence="8">
    <location>
        <begin position="94"/>
        <end position="114"/>
    </location>
</feature>
<comment type="subcellular location">
    <subcellularLocation>
        <location evidence="1">Membrane</location>
        <topology evidence="1">Multi-pass membrane protein</topology>
    </subcellularLocation>
</comment>
<dbReference type="PROSITE" id="PS50920">
    <property type="entry name" value="SOLCAR"/>
    <property type="match status" value="3"/>
</dbReference>
<evidence type="ECO:0000256" key="6">
    <source>
        <dbReference type="PROSITE-ProRule" id="PRU00282"/>
    </source>
</evidence>
<gene>
    <name evidence="10" type="ORF">CDEB00056_LOCUS24209</name>
</gene>
<comment type="similarity">
    <text evidence="7">Belongs to the mitochondrial carrier (TC 2.A.29) family.</text>
</comment>
<sequence>MCRNILQGHRLVVLWASFCLAYVCLPLASCERLNPFAIGLRSAIASNASHGRQFNNSRKKSSYAHDISEISISSSPEYEESEDWNNNDELVKTVSRTSTRAKKVNPNSQMNRGGATSPALTFHENMICGAISRSLAQVATHPANTMKTLLQSNRQSGSNISIMSLAKPENAKMLTRGVGAQLMLSIPHGAVNFATLEYVRKKMSNAVSRSEWASEKQQNSAAFGPLLDFCSSAIATVCCSVISTPQMMIVDNIMAGTYENFPKAIMGLSKDKGILGFYGGWWPGLVGKIPSYALTWTLFQQLKQAQLRIMQRPPKDIENSMMGCMASAISVTVMIPMDTIKTRLVTQLNYPDLVPYKGIIDAANRIAKEEGIKTFYRGLPPRLLSVVPMIGIQFGVYEFMKKTMIDRRPSREMILMESNKLEEVMMEVAADDDQPFPVPHMVEEEKN</sequence>
<evidence type="ECO:0000256" key="4">
    <source>
        <dbReference type="ARBA" id="ARBA00022737"/>
    </source>
</evidence>
<feature type="repeat" description="Solcar" evidence="6">
    <location>
        <begin position="314"/>
        <end position="403"/>
    </location>
</feature>
<keyword evidence="2 7" id="KW-0813">Transport</keyword>
<dbReference type="EMBL" id="HBIO01031580">
    <property type="protein sequence ID" value="CAE0479355.1"/>
    <property type="molecule type" value="Transcribed_RNA"/>
</dbReference>
<dbReference type="SUPFAM" id="SSF103506">
    <property type="entry name" value="Mitochondrial carrier"/>
    <property type="match status" value="1"/>
</dbReference>
<dbReference type="PRINTS" id="PR00926">
    <property type="entry name" value="MITOCARRIER"/>
</dbReference>
<keyword evidence="5 6" id="KW-0472">Membrane</keyword>
<dbReference type="InterPro" id="IPR023395">
    <property type="entry name" value="MCP_dom_sf"/>
</dbReference>
<keyword evidence="9" id="KW-0732">Signal</keyword>
<dbReference type="Pfam" id="PF00153">
    <property type="entry name" value="Mito_carr"/>
    <property type="match status" value="3"/>
</dbReference>